<evidence type="ECO:0000256" key="3">
    <source>
        <dbReference type="ARBA" id="ARBA00022448"/>
    </source>
</evidence>
<evidence type="ECO:0000256" key="1">
    <source>
        <dbReference type="ARBA" id="ARBA00001926"/>
    </source>
</evidence>
<gene>
    <name evidence="11" type="ORF">SJ2017_4126</name>
</gene>
<reference evidence="11 12" key="1">
    <citation type="submission" date="2017-03" db="EMBL/GenBank/DDBJ databases">
        <title>Genome sequencing of Shewanella japonica KCTC 22435.</title>
        <authorList>
            <person name="Kim K.M."/>
        </authorList>
    </citation>
    <scope>NUCLEOTIDE SEQUENCE [LARGE SCALE GENOMIC DNA]</scope>
    <source>
        <strain evidence="11 12">KCTC 22435</strain>
    </source>
</reference>
<evidence type="ECO:0000256" key="2">
    <source>
        <dbReference type="ARBA" id="ARBA00004418"/>
    </source>
</evidence>
<keyword evidence="7" id="KW-0249">Electron transport</keyword>
<dbReference type="Pfam" id="PF14537">
    <property type="entry name" value="Cytochrom_c3_2"/>
    <property type="match status" value="1"/>
</dbReference>
<evidence type="ECO:0000259" key="10">
    <source>
        <dbReference type="Pfam" id="PF14537"/>
    </source>
</evidence>
<evidence type="ECO:0000256" key="5">
    <source>
        <dbReference type="ARBA" id="ARBA00022723"/>
    </source>
</evidence>
<dbReference type="SUPFAM" id="SSF48695">
    <property type="entry name" value="Multiheme cytochromes"/>
    <property type="match status" value="1"/>
</dbReference>
<dbReference type="InterPro" id="IPR012286">
    <property type="entry name" value="Tetrahaem_cytochrome"/>
</dbReference>
<evidence type="ECO:0000256" key="8">
    <source>
        <dbReference type="ARBA" id="ARBA00023004"/>
    </source>
</evidence>
<dbReference type="InterPro" id="IPR036280">
    <property type="entry name" value="Multihaem_cyt_sf"/>
</dbReference>
<proteinExistence type="predicted"/>
<dbReference type="EMBL" id="CP020472">
    <property type="protein sequence ID" value="ARD24353.1"/>
    <property type="molecule type" value="Genomic_DNA"/>
</dbReference>
<keyword evidence="9" id="KW-0732">Signal</keyword>
<keyword evidence="4" id="KW-0349">Heme</keyword>
<dbReference type="RefSeq" id="WP_055024119.1">
    <property type="nucleotide sequence ID" value="NZ_CANMJJ010000009.1"/>
</dbReference>
<evidence type="ECO:0000256" key="6">
    <source>
        <dbReference type="ARBA" id="ARBA00022764"/>
    </source>
</evidence>
<keyword evidence="5" id="KW-0479">Metal-binding</keyword>
<dbReference type="Gene3D" id="1.10.1130.10">
    <property type="entry name" value="Flavocytochrome C3, Chain A"/>
    <property type="match status" value="1"/>
</dbReference>
<comment type="cofactor">
    <cofactor evidence="1">
        <name>heme c</name>
        <dbReference type="ChEBI" id="CHEBI:61717"/>
    </cofactor>
</comment>
<feature type="domain" description="Tetrahaem cytochrome" evidence="10">
    <location>
        <begin position="26"/>
        <end position="96"/>
    </location>
</feature>
<protein>
    <submittedName>
        <fullName evidence="11">Cytochrome C</fullName>
    </submittedName>
</protein>
<name>A0ABN4YIK7_9GAMM</name>
<comment type="subcellular location">
    <subcellularLocation>
        <location evidence="2">Periplasm</location>
    </subcellularLocation>
</comment>
<evidence type="ECO:0000256" key="4">
    <source>
        <dbReference type="ARBA" id="ARBA00022617"/>
    </source>
</evidence>
<evidence type="ECO:0000256" key="7">
    <source>
        <dbReference type="ARBA" id="ARBA00022982"/>
    </source>
</evidence>
<keyword evidence="3" id="KW-0813">Transport</keyword>
<accession>A0ABN4YIK7</accession>
<keyword evidence="6" id="KW-0574">Periplasm</keyword>
<organism evidence="11 12">
    <name type="scientific">Shewanella japonica</name>
    <dbReference type="NCBI Taxonomy" id="93973"/>
    <lineage>
        <taxon>Bacteria</taxon>
        <taxon>Pseudomonadati</taxon>
        <taxon>Pseudomonadota</taxon>
        <taxon>Gammaproteobacteria</taxon>
        <taxon>Alteromonadales</taxon>
        <taxon>Shewanellaceae</taxon>
        <taxon>Shewanella</taxon>
    </lineage>
</organism>
<keyword evidence="8" id="KW-0408">Iron</keyword>
<feature type="signal peptide" evidence="9">
    <location>
        <begin position="1"/>
        <end position="19"/>
    </location>
</feature>
<sequence>MLKVLGLSILLSFSGAAFAESIADTHTDMAGCEACHMDGEPSADMAYENQTCIDCHGGLDSIDGEIHQQHDGVLDCGTCHIVHEVQDPNDTCADCH</sequence>
<feature type="chain" id="PRO_5046730770" evidence="9">
    <location>
        <begin position="20"/>
        <end position="96"/>
    </location>
</feature>
<evidence type="ECO:0000256" key="9">
    <source>
        <dbReference type="SAM" id="SignalP"/>
    </source>
</evidence>
<evidence type="ECO:0000313" key="11">
    <source>
        <dbReference type="EMBL" id="ARD24353.1"/>
    </source>
</evidence>
<dbReference type="Proteomes" id="UP000191820">
    <property type="component" value="Chromosome"/>
</dbReference>
<evidence type="ECO:0000313" key="12">
    <source>
        <dbReference type="Proteomes" id="UP000191820"/>
    </source>
</evidence>
<keyword evidence="12" id="KW-1185">Reference proteome</keyword>